<protein>
    <submittedName>
        <fullName evidence="6">Uncharacterized protein</fullName>
    </submittedName>
</protein>
<dbReference type="EMBL" id="JAJVDC020000024">
    <property type="protein sequence ID" value="KAL1633075.1"/>
    <property type="molecule type" value="Genomic_DNA"/>
</dbReference>
<evidence type="ECO:0000259" key="4">
    <source>
        <dbReference type="PROSITE" id="PS51192"/>
    </source>
</evidence>
<dbReference type="InterPro" id="IPR027417">
    <property type="entry name" value="P-loop_NTPase"/>
</dbReference>
<comment type="caution">
    <text evidence="6">The sequence shown here is derived from an EMBL/GenBank/DDBJ whole genome shotgun (WGS) entry which is preliminary data.</text>
</comment>
<evidence type="ECO:0000313" key="7">
    <source>
        <dbReference type="Proteomes" id="UP001521116"/>
    </source>
</evidence>
<evidence type="ECO:0000256" key="3">
    <source>
        <dbReference type="ARBA" id="ARBA00022840"/>
    </source>
</evidence>
<dbReference type="InterPro" id="IPR000330">
    <property type="entry name" value="SNF2_N"/>
</dbReference>
<dbReference type="InterPro" id="IPR049730">
    <property type="entry name" value="SNF2/RAD54-like_C"/>
</dbReference>
<proteinExistence type="predicted"/>
<evidence type="ECO:0000313" key="6">
    <source>
        <dbReference type="EMBL" id="KAL1633075.1"/>
    </source>
</evidence>
<dbReference type="Gene3D" id="3.40.50.300">
    <property type="entry name" value="P-loop containing nucleotide triphosphate hydrolases"/>
    <property type="match status" value="1"/>
</dbReference>
<evidence type="ECO:0000256" key="2">
    <source>
        <dbReference type="ARBA" id="ARBA00022801"/>
    </source>
</evidence>
<organism evidence="6 7">
    <name type="scientific">Neofusicoccum ribis</name>
    <dbReference type="NCBI Taxonomy" id="45134"/>
    <lineage>
        <taxon>Eukaryota</taxon>
        <taxon>Fungi</taxon>
        <taxon>Dikarya</taxon>
        <taxon>Ascomycota</taxon>
        <taxon>Pezizomycotina</taxon>
        <taxon>Dothideomycetes</taxon>
        <taxon>Dothideomycetes incertae sedis</taxon>
        <taxon>Botryosphaeriales</taxon>
        <taxon>Botryosphaeriaceae</taxon>
        <taxon>Neofusicoccum</taxon>
    </lineage>
</organism>
<feature type="domain" description="Helicase C-terminal" evidence="5">
    <location>
        <begin position="344"/>
        <end position="505"/>
    </location>
</feature>
<gene>
    <name evidence="6" type="ORF">SLS56_003146</name>
</gene>
<dbReference type="Gene3D" id="3.40.50.10810">
    <property type="entry name" value="Tandem AAA-ATPase domain"/>
    <property type="match status" value="1"/>
</dbReference>
<dbReference type="Pfam" id="PF00176">
    <property type="entry name" value="SNF2-rel_dom"/>
    <property type="match status" value="1"/>
</dbReference>
<keyword evidence="2" id="KW-0378">Hydrolase</keyword>
<sequence length="512" mass="58487">MTDDMGLGKSLSMISLIASDRDPATLERMPLQTSVSQTTDSIRCTLLVVPSSLVQTWETQLGRHLRSDSLKWFKHHGKQKVRHRDDVEDVDIVITTYETLSSEWGKRTTWISPVFSIYWHRLVLDEAHYIKDRTRQTAQAIFTLHADRRWAMTGTPVQNRLSDLASLFQFLRVHPYDNPERFNEDITRLWVNHAEAEAINRAKRLFHFTGIRRSNDTIELPKRTDKLYRLEFSSAERQLYESLRVDTIETLEGCTSSKTPPRTRFLNVLHRFNTLRMICNLGTNQSFTSKDLGEWNSKSASEAFAALAVYGQPLICKKYAEVEHTSPDPTQSNLQCRQSTVSTKIRSLVTDIEQNLTEKSVVFSFWTSTLDLVETALVASHIRVARVDGRVSEKKRKHELDSFRSNSSISVILLTISCGAVGLDLTAASRAYIMEPHWNPTVEEQALARIHRLGQKREVTTIRFVMNGTCEDHVRKVQDRKTLMADVLLSTKKASGTNKGPGRLDILRSLLN</sequence>
<dbReference type="CDD" id="cd18793">
    <property type="entry name" value="SF2_C_SNF"/>
    <property type="match status" value="1"/>
</dbReference>
<keyword evidence="3" id="KW-0067">ATP-binding</keyword>
<dbReference type="InterPro" id="IPR001650">
    <property type="entry name" value="Helicase_C-like"/>
</dbReference>
<evidence type="ECO:0000256" key="1">
    <source>
        <dbReference type="ARBA" id="ARBA00022741"/>
    </source>
</evidence>
<dbReference type="SMART" id="SM00490">
    <property type="entry name" value="HELICc"/>
    <property type="match status" value="1"/>
</dbReference>
<accession>A0ABR3T0K9</accession>
<dbReference type="SMART" id="SM00487">
    <property type="entry name" value="DEXDc"/>
    <property type="match status" value="1"/>
</dbReference>
<reference evidence="6 7" key="1">
    <citation type="submission" date="2024-02" db="EMBL/GenBank/DDBJ databases">
        <title>De novo assembly and annotation of 12 fungi associated with fruit tree decline syndrome in Ontario, Canada.</title>
        <authorList>
            <person name="Sulman M."/>
            <person name="Ellouze W."/>
            <person name="Ilyukhin E."/>
        </authorList>
    </citation>
    <scope>NUCLEOTIDE SEQUENCE [LARGE SCALE GENOMIC DNA]</scope>
    <source>
        <strain evidence="6 7">M1-105</strain>
    </source>
</reference>
<dbReference type="InterPro" id="IPR038718">
    <property type="entry name" value="SNF2-like_sf"/>
</dbReference>
<keyword evidence="7" id="KW-1185">Reference proteome</keyword>
<dbReference type="SUPFAM" id="SSF52540">
    <property type="entry name" value="P-loop containing nucleoside triphosphate hydrolases"/>
    <property type="match status" value="2"/>
</dbReference>
<feature type="domain" description="Helicase ATP-binding" evidence="4">
    <location>
        <begin position="1"/>
        <end position="174"/>
    </location>
</feature>
<dbReference type="CDD" id="cd18008">
    <property type="entry name" value="DEXDc_SHPRH-like"/>
    <property type="match status" value="1"/>
</dbReference>
<evidence type="ECO:0000259" key="5">
    <source>
        <dbReference type="PROSITE" id="PS51194"/>
    </source>
</evidence>
<dbReference type="InterPro" id="IPR014001">
    <property type="entry name" value="Helicase_ATP-bd"/>
</dbReference>
<name>A0ABR3T0K9_9PEZI</name>
<dbReference type="PANTHER" id="PTHR45626:SF22">
    <property type="entry name" value="DNA REPAIR PROTEIN RAD5"/>
    <property type="match status" value="1"/>
</dbReference>
<dbReference type="InterPro" id="IPR050628">
    <property type="entry name" value="SNF2_RAD54_helicase_TF"/>
</dbReference>
<dbReference type="PANTHER" id="PTHR45626">
    <property type="entry name" value="TRANSCRIPTION TERMINATION FACTOR 2-RELATED"/>
    <property type="match status" value="1"/>
</dbReference>
<keyword evidence="1" id="KW-0547">Nucleotide-binding</keyword>
<dbReference type="Pfam" id="PF00271">
    <property type="entry name" value="Helicase_C"/>
    <property type="match status" value="1"/>
</dbReference>
<dbReference type="Proteomes" id="UP001521116">
    <property type="component" value="Unassembled WGS sequence"/>
</dbReference>
<dbReference type="PROSITE" id="PS51192">
    <property type="entry name" value="HELICASE_ATP_BIND_1"/>
    <property type="match status" value="1"/>
</dbReference>
<dbReference type="PROSITE" id="PS51194">
    <property type="entry name" value="HELICASE_CTER"/>
    <property type="match status" value="1"/>
</dbReference>